<keyword evidence="4 7" id="KW-0812">Transmembrane</keyword>
<keyword evidence="3" id="KW-1003">Cell membrane</keyword>
<evidence type="ECO:0000313" key="9">
    <source>
        <dbReference type="Proteomes" id="UP001501588"/>
    </source>
</evidence>
<evidence type="ECO:0000313" key="8">
    <source>
        <dbReference type="EMBL" id="GAA0597934.1"/>
    </source>
</evidence>
<evidence type="ECO:0000256" key="3">
    <source>
        <dbReference type="ARBA" id="ARBA00022475"/>
    </source>
</evidence>
<evidence type="ECO:0000256" key="6">
    <source>
        <dbReference type="ARBA" id="ARBA00023136"/>
    </source>
</evidence>
<dbReference type="EMBL" id="BAAAFZ010000065">
    <property type="protein sequence ID" value="GAA0597934.1"/>
    <property type="molecule type" value="Genomic_DNA"/>
</dbReference>
<dbReference type="RefSeq" id="WP_343897191.1">
    <property type="nucleotide sequence ID" value="NZ_BAAAFZ010000065.1"/>
</dbReference>
<sequence length="138" mass="13974">MEEGVIVILTRGLPVLLLQFSVTLALLAVGVACYNAITPFHELGLVREGNTAAGIVLGGSFVSLAIPLAATLATSLVTLDILIWGVVALLLQLLAFAAAARLIPGLRAMIEANNTAAACMLVGIQVAVALLNAGAMAG</sequence>
<organism evidence="8 9">
    <name type="scientific">Craurococcus roseus</name>
    <dbReference type="NCBI Taxonomy" id="77585"/>
    <lineage>
        <taxon>Bacteria</taxon>
        <taxon>Pseudomonadati</taxon>
        <taxon>Pseudomonadota</taxon>
        <taxon>Alphaproteobacteria</taxon>
        <taxon>Acetobacterales</taxon>
        <taxon>Acetobacteraceae</taxon>
        <taxon>Craurococcus</taxon>
    </lineage>
</organism>
<reference evidence="8 9" key="1">
    <citation type="journal article" date="2019" name="Int. J. Syst. Evol. Microbiol.">
        <title>The Global Catalogue of Microorganisms (GCM) 10K type strain sequencing project: providing services to taxonomists for standard genome sequencing and annotation.</title>
        <authorList>
            <consortium name="The Broad Institute Genomics Platform"/>
            <consortium name="The Broad Institute Genome Sequencing Center for Infectious Disease"/>
            <person name="Wu L."/>
            <person name="Ma J."/>
        </authorList>
    </citation>
    <scope>NUCLEOTIDE SEQUENCE [LARGE SCALE GENOMIC DNA]</scope>
    <source>
        <strain evidence="8 9">JCM 9933</strain>
    </source>
</reference>
<feature type="transmembrane region" description="Helical" evidence="7">
    <location>
        <begin position="81"/>
        <end position="103"/>
    </location>
</feature>
<feature type="transmembrane region" description="Helical" evidence="7">
    <location>
        <begin position="16"/>
        <end position="37"/>
    </location>
</feature>
<dbReference type="Proteomes" id="UP001501588">
    <property type="component" value="Unassembled WGS sequence"/>
</dbReference>
<evidence type="ECO:0000256" key="1">
    <source>
        <dbReference type="ARBA" id="ARBA00004651"/>
    </source>
</evidence>
<name>A0ABN1FUH8_9PROT</name>
<accession>A0ABN1FUH8</accession>
<feature type="transmembrane region" description="Helical" evidence="7">
    <location>
        <begin position="115"/>
        <end position="137"/>
    </location>
</feature>
<dbReference type="InterPro" id="IPR007140">
    <property type="entry name" value="DUF350"/>
</dbReference>
<keyword evidence="5 7" id="KW-1133">Transmembrane helix</keyword>
<keyword evidence="9" id="KW-1185">Reference proteome</keyword>
<feature type="transmembrane region" description="Helical" evidence="7">
    <location>
        <begin position="49"/>
        <end position="69"/>
    </location>
</feature>
<proteinExistence type="inferred from homology"/>
<evidence type="ECO:0000256" key="7">
    <source>
        <dbReference type="SAM" id="Phobius"/>
    </source>
</evidence>
<evidence type="ECO:0000256" key="5">
    <source>
        <dbReference type="ARBA" id="ARBA00022989"/>
    </source>
</evidence>
<evidence type="ECO:0000256" key="4">
    <source>
        <dbReference type="ARBA" id="ARBA00022692"/>
    </source>
</evidence>
<dbReference type="Pfam" id="PF03994">
    <property type="entry name" value="DUF350"/>
    <property type="match status" value="1"/>
</dbReference>
<keyword evidence="6 7" id="KW-0472">Membrane</keyword>
<comment type="similarity">
    <text evidence="2">Belongs to the UPF0719 family.</text>
</comment>
<gene>
    <name evidence="8" type="ORF">GCM10009416_40200</name>
</gene>
<dbReference type="PANTHER" id="PTHR40043:SF1">
    <property type="entry name" value="UPF0719 INNER MEMBRANE PROTEIN YJFL"/>
    <property type="match status" value="1"/>
</dbReference>
<dbReference type="PANTHER" id="PTHR40043">
    <property type="entry name" value="UPF0719 INNER MEMBRANE PROTEIN YJFL"/>
    <property type="match status" value="1"/>
</dbReference>
<comment type="subcellular location">
    <subcellularLocation>
        <location evidence="1">Cell membrane</location>
        <topology evidence="1">Multi-pass membrane protein</topology>
    </subcellularLocation>
</comment>
<comment type="caution">
    <text evidence="8">The sequence shown here is derived from an EMBL/GenBank/DDBJ whole genome shotgun (WGS) entry which is preliminary data.</text>
</comment>
<protein>
    <submittedName>
        <fullName evidence="8">DUF350 domain-containing protein</fullName>
    </submittedName>
</protein>
<evidence type="ECO:0000256" key="2">
    <source>
        <dbReference type="ARBA" id="ARBA00005779"/>
    </source>
</evidence>